<evidence type="ECO:0000313" key="1">
    <source>
        <dbReference type="EMBL" id="KAI6080256.1"/>
    </source>
</evidence>
<dbReference type="Proteomes" id="UP001497680">
    <property type="component" value="Unassembled WGS sequence"/>
</dbReference>
<evidence type="ECO:0000313" key="2">
    <source>
        <dbReference type="Proteomes" id="UP001497680"/>
    </source>
</evidence>
<organism evidence="1 2">
    <name type="scientific">Hypoxylon rubiginosum</name>
    <dbReference type="NCBI Taxonomy" id="110542"/>
    <lineage>
        <taxon>Eukaryota</taxon>
        <taxon>Fungi</taxon>
        <taxon>Dikarya</taxon>
        <taxon>Ascomycota</taxon>
        <taxon>Pezizomycotina</taxon>
        <taxon>Sordariomycetes</taxon>
        <taxon>Xylariomycetidae</taxon>
        <taxon>Xylariales</taxon>
        <taxon>Hypoxylaceae</taxon>
        <taxon>Hypoxylon</taxon>
    </lineage>
</organism>
<dbReference type="EMBL" id="MU394463">
    <property type="protein sequence ID" value="KAI6080256.1"/>
    <property type="molecule type" value="Genomic_DNA"/>
</dbReference>
<comment type="caution">
    <text evidence="1">The sequence shown here is derived from an EMBL/GenBank/DDBJ whole genome shotgun (WGS) entry which is preliminary data.</text>
</comment>
<gene>
    <name evidence="1" type="ORF">F4821DRAFT_68281</name>
</gene>
<accession>A0ACC0CIQ4</accession>
<sequence>MMAILGAIIGLVVERESWCTLCMEGLGRFQHCIVVPGQFRNSCVSCHYASVGKDCSVRPDVEKLVKNGYSPVSNIVRQICLQKQLDNSLEALKKLVQDSLTQRDQSMDLQIKKLQGLMWERNQAIEERDRAIVASNKIIETSNQAIEAGIATLLSEVRSYRADVAAAEKTLKREE</sequence>
<protein>
    <submittedName>
        <fullName evidence="1">Uncharacterized protein</fullName>
    </submittedName>
</protein>
<keyword evidence="2" id="KW-1185">Reference proteome</keyword>
<name>A0ACC0CIQ4_9PEZI</name>
<proteinExistence type="predicted"/>
<reference evidence="1 2" key="1">
    <citation type="journal article" date="2022" name="New Phytol.">
        <title>Ecological generalism drives hyperdiversity of secondary metabolite gene clusters in xylarialean endophytes.</title>
        <authorList>
            <person name="Franco M.E.E."/>
            <person name="Wisecaver J.H."/>
            <person name="Arnold A.E."/>
            <person name="Ju Y.M."/>
            <person name="Slot J.C."/>
            <person name="Ahrendt S."/>
            <person name="Moore L.P."/>
            <person name="Eastman K.E."/>
            <person name="Scott K."/>
            <person name="Konkel Z."/>
            <person name="Mondo S.J."/>
            <person name="Kuo A."/>
            <person name="Hayes R.D."/>
            <person name="Haridas S."/>
            <person name="Andreopoulos B."/>
            <person name="Riley R."/>
            <person name="LaButti K."/>
            <person name="Pangilinan J."/>
            <person name="Lipzen A."/>
            <person name="Amirebrahimi M."/>
            <person name="Yan J."/>
            <person name="Adam C."/>
            <person name="Keymanesh K."/>
            <person name="Ng V."/>
            <person name="Louie K."/>
            <person name="Northen T."/>
            <person name="Drula E."/>
            <person name="Henrissat B."/>
            <person name="Hsieh H.M."/>
            <person name="Youens-Clark K."/>
            <person name="Lutzoni F."/>
            <person name="Miadlikowska J."/>
            <person name="Eastwood D.C."/>
            <person name="Hamelin R.C."/>
            <person name="Grigoriev I.V."/>
            <person name="U'Ren J.M."/>
        </authorList>
    </citation>
    <scope>NUCLEOTIDE SEQUENCE [LARGE SCALE GENOMIC DNA]</scope>
    <source>
        <strain evidence="1 2">ER1909</strain>
    </source>
</reference>